<evidence type="ECO:0000256" key="12">
    <source>
        <dbReference type="ARBA" id="ARBA00041185"/>
    </source>
</evidence>
<keyword evidence="4 16" id="KW-0812">Transmembrane</keyword>
<evidence type="ECO:0000256" key="14">
    <source>
        <dbReference type="ARBA" id="ARBA00044770"/>
    </source>
</evidence>
<comment type="catalytic activity">
    <reaction evidence="15">
        <text>[GlcNAc-(1-&gt;4)-Mur2Ac(oyl-L-Ala-gamma-D-Glu-L-Lys-D-Ala-D-Ala)](n)-di-trans,octa-cis-undecaprenyl diphosphate + beta-D-GlcNAc-(1-&gt;4)-Mur2Ac(oyl-L-Ala-gamma-D-Glu-L-Lys-D-Ala-D-Ala)-di-trans,octa-cis-undecaprenyl diphosphate = [GlcNAc-(1-&gt;4)-Mur2Ac(oyl-L-Ala-gamma-D-Glu-L-Lys-D-Ala-D-Ala)](n+1)-di-trans,octa-cis-undecaprenyl diphosphate + di-trans,octa-cis-undecaprenyl diphosphate + H(+)</text>
        <dbReference type="Rhea" id="RHEA:23708"/>
        <dbReference type="Rhea" id="RHEA-COMP:9602"/>
        <dbReference type="Rhea" id="RHEA-COMP:9603"/>
        <dbReference type="ChEBI" id="CHEBI:15378"/>
        <dbReference type="ChEBI" id="CHEBI:58405"/>
        <dbReference type="ChEBI" id="CHEBI:60033"/>
        <dbReference type="ChEBI" id="CHEBI:78435"/>
        <dbReference type="EC" id="2.4.99.28"/>
    </reaction>
</comment>
<feature type="transmembrane region" description="Helical" evidence="16">
    <location>
        <begin position="41"/>
        <end position="62"/>
    </location>
</feature>
<evidence type="ECO:0000256" key="11">
    <source>
        <dbReference type="ARBA" id="ARBA00038053"/>
    </source>
</evidence>
<evidence type="ECO:0000256" key="16">
    <source>
        <dbReference type="SAM" id="Phobius"/>
    </source>
</evidence>
<evidence type="ECO:0000256" key="7">
    <source>
        <dbReference type="ARBA" id="ARBA00022989"/>
    </source>
</evidence>
<dbReference type="GO" id="GO:0008955">
    <property type="term" value="F:peptidoglycan glycosyltransferase activity"/>
    <property type="evidence" value="ECO:0007669"/>
    <property type="project" value="UniProtKB-EC"/>
</dbReference>
<evidence type="ECO:0000256" key="2">
    <source>
        <dbReference type="ARBA" id="ARBA00022676"/>
    </source>
</evidence>
<dbReference type="InterPro" id="IPR001182">
    <property type="entry name" value="FtsW/RodA"/>
</dbReference>
<feature type="transmembrane region" description="Helical" evidence="16">
    <location>
        <begin position="163"/>
        <end position="180"/>
    </location>
</feature>
<evidence type="ECO:0000256" key="1">
    <source>
        <dbReference type="ARBA" id="ARBA00004141"/>
    </source>
</evidence>
<dbReference type="AlphaFoldDB" id="A0A2H0BLA7"/>
<sequence length="364" mass="40056">MKRKKIDSFFLILIISLVLLGFFIFSSAALGQLTKTGAGFLMVVSKQFIILLTGLILMLVVAQIPYKHWRQYSIFLFILAVILSLLVLIPRLGFEAGGARRWLNLGLLSFQPAEFLKFTMVIYLAAWLATQKERVKKISTGLIPVLILMTILGLILVTIQKDTGTFLVAATTASIMFFIGGGKIRHLLILTLIGAVALSVMAYRRPYIQERLITFINPNYDTKGASYQINQSLIAIGSGQISGRGFGQSVQKFSFLPESIGDSIFAITSEEFGFVGSSSLIILWLIFALWGYKLALKIKDPFGRFMIIGFISLIIVQTFINIGAMLGLIPLTGVPLPFVSHGGTALLFSLLEAGIILNISKHRA</sequence>
<evidence type="ECO:0000256" key="3">
    <source>
        <dbReference type="ARBA" id="ARBA00022679"/>
    </source>
</evidence>
<dbReference type="GO" id="GO:0005886">
    <property type="term" value="C:plasma membrane"/>
    <property type="evidence" value="ECO:0007669"/>
    <property type="project" value="TreeGrafter"/>
</dbReference>
<evidence type="ECO:0000256" key="10">
    <source>
        <dbReference type="ARBA" id="ARBA00033270"/>
    </source>
</evidence>
<evidence type="ECO:0000256" key="9">
    <source>
        <dbReference type="ARBA" id="ARBA00032370"/>
    </source>
</evidence>
<evidence type="ECO:0000256" key="8">
    <source>
        <dbReference type="ARBA" id="ARBA00023136"/>
    </source>
</evidence>
<keyword evidence="7 16" id="KW-1133">Transmembrane helix</keyword>
<feature type="transmembrane region" description="Helical" evidence="16">
    <location>
        <begin position="187"/>
        <end position="203"/>
    </location>
</feature>
<feature type="transmembrane region" description="Helical" evidence="16">
    <location>
        <begin position="272"/>
        <end position="292"/>
    </location>
</feature>
<dbReference type="GO" id="GO:0015648">
    <property type="term" value="F:lipid-linked peptidoglycan transporter activity"/>
    <property type="evidence" value="ECO:0007669"/>
    <property type="project" value="TreeGrafter"/>
</dbReference>
<organism evidence="17 18">
    <name type="scientific">Candidatus Vogelbacteria bacterium CG22_combo_CG10-13_8_21_14_all_37_9</name>
    <dbReference type="NCBI Taxonomy" id="1975046"/>
    <lineage>
        <taxon>Bacteria</taxon>
        <taxon>Candidatus Vogeliibacteriota</taxon>
    </lineage>
</organism>
<dbReference type="EC" id="2.4.99.28" evidence="14"/>
<name>A0A2H0BLA7_9BACT</name>
<feature type="transmembrane region" description="Helical" evidence="16">
    <location>
        <begin position="138"/>
        <end position="157"/>
    </location>
</feature>
<keyword evidence="8 16" id="KW-0472">Membrane</keyword>
<dbReference type="GO" id="GO:0032153">
    <property type="term" value="C:cell division site"/>
    <property type="evidence" value="ECO:0007669"/>
    <property type="project" value="TreeGrafter"/>
</dbReference>
<keyword evidence="5" id="KW-0133">Cell shape</keyword>
<dbReference type="GO" id="GO:0009252">
    <property type="term" value="P:peptidoglycan biosynthetic process"/>
    <property type="evidence" value="ECO:0007669"/>
    <property type="project" value="UniProtKB-KW"/>
</dbReference>
<proteinExistence type="inferred from homology"/>
<keyword evidence="3" id="KW-0808">Transferase</keyword>
<evidence type="ECO:0000256" key="4">
    <source>
        <dbReference type="ARBA" id="ARBA00022692"/>
    </source>
</evidence>
<dbReference type="PANTHER" id="PTHR30474:SF2">
    <property type="entry name" value="PEPTIDOGLYCAN GLYCOSYLTRANSFERASE FTSW-RELATED"/>
    <property type="match status" value="1"/>
</dbReference>
<dbReference type="GO" id="GO:0051301">
    <property type="term" value="P:cell division"/>
    <property type="evidence" value="ECO:0007669"/>
    <property type="project" value="InterPro"/>
</dbReference>
<feature type="transmembrane region" description="Helical" evidence="16">
    <location>
        <begin position="338"/>
        <end position="359"/>
    </location>
</feature>
<gene>
    <name evidence="17" type="ORF">COX02_00910</name>
</gene>
<feature type="transmembrane region" description="Helical" evidence="16">
    <location>
        <begin position="105"/>
        <end position="126"/>
    </location>
</feature>
<evidence type="ECO:0000256" key="6">
    <source>
        <dbReference type="ARBA" id="ARBA00022984"/>
    </source>
</evidence>
<feature type="transmembrane region" description="Helical" evidence="16">
    <location>
        <begin position="304"/>
        <end position="326"/>
    </location>
</feature>
<evidence type="ECO:0000256" key="5">
    <source>
        <dbReference type="ARBA" id="ARBA00022960"/>
    </source>
</evidence>
<keyword evidence="2" id="KW-0328">Glycosyltransferase</keyword>
<dbReference type="Pfam" id="PF01098">
    <property type="entry name" value="FTSW_RODA_SPOVE"/>
    <property type="match status" value="1"/>
</dbReference>
<comment type="similarity">
    <text evidence="11">Belongs to the SEDS family. FtsW subfamily.</text>
</comment>
<feature type="transmembrane region" description="Helical" evidence="16">
    <location>
        <begin position="74"/>
        <end position="93"/>
    </location>
</feature>
<evidence type="ECO:0000313" key="17">
    <source>
        <dbReference type="EMBL" id="PIP58329.1"/>
    </source>
</evidence>
<comment type="subcellular location">
    <subcellularLocation>
        <location evidence="1">Membrane</location>
        <topology evidence="1">Multi-pass membrane protein</topology>
    </subcellularLocation>
</comment>
<reference evidence="17 18" key="1">
    <citation type="submission" date="2017-09" db="EMBL/GenBank/DDBJ databases">
        <title>Depth-based differentiation of microbial function through sediment-hosted aquifers and enrichment of novel symbionts in the deep terrestrial subsurface.</title>
        <authorList>
            <person name="Probst A.J."/>
            <person name="Ladd B."/>
            <person name="Jarett J.K."/>
            <person name="Geller-Mcgrath D.E."/>
            <person name="Sieber C.M."/>
            <person name="Emerson J.B."/>
            <person name="Anantharaman K."/>
            <person name="Thomas B.C."/>
            <person name="Malmstrom R."/>
            <person name="Stieglmeier M."/>
            <person name="Klingl A."/>
            <person name="Woyke T."/>
            <person name="Ryan C.M."/>
            <person name="Banfield J.F."/>
        </authorList>
    </citation>
    <scope>NUCLEOTIDE SEQUENCE [LARGE SCALE GENOMIC DNA]</scope>
    <source>
        <strain evidence="17">CG22_combo_CG10-13_8_21_14_all_37_9</strain>
    </source>
</reference>
<dbReference type="EMBL" id="PCSX01000015">
    <property type="protein sequence ID" value="PIP58329.1"/>
    <property type="molecule type" value="Genomic_DNA"/>
</dbReference>
<evidence type="ECO:0000256" key="15">
    <source>
        <dbReference type="ARBA" id="ARBA00049902"/>
    </source>
</evidence>
<comment type="caution">
    <text evidence="17">The sequence shown here is derived from an EMBL/GenBank/DDBJ whole genome shotgun (WGS) entry which is preliminary data.</text>
</comment>
<evidence type="ECO:0000313" key="18">
    <source>
        <dbReference type="Proteomes" id="UP000229334"/>
    </source>
</evidence>
<keyword evidence="6" id="KW-0573">Peptidoglycan synthesis</keyword>
<dbReference type="PANTHER" id="PTHR30474">
    <property type="entry name" value="CELL CYCLE PROTEIN"/>
    <property type="match status" value="1"/>
</dbReference>
<dbReference type="Proteomes" id="UP000229334">
    <property type="component" value="Unassembled WGS sequence"/>
</dbReference>
<accession>A0A2H0BLA7</accession>
<dbReference type="GO" id="GO:0008360">
    <property type="term" value="P:regulation of cell shape"/>
    <property type="evidence" value="ECO:0007669"/>
    <property type="project" value="UniProtKB-KW"/>
</dbReference>
<evidence type="ECO:0000256" key="13">
    <source>
        <dbReference type="ARBA" id="ARBA00041418"/>
    </source>
</evidence>
<protein>
    <recommendedName>
        <fullName evidence="12">Probable peptidoglycan glycosyltransferase FtsW</fullName>
        <ecNumber evidence="14">2.4.99.28</ecNumber>
    </recommendedName>
    <alternativeName>
        <fullName evidence="13">Cell division protein FtsW</fullName>
    </alternativeName>
    <alternativeName>
        <fullName evidence="10">Cell wall polymerase</fullName>
    </alternativeName>
    <alternativeName>
        <fullName evidence="9">Peptidoglycan polymerase</fullName>
    </alternativeName>
</protein>